<reference evidence="11 12" key="1">
    <citation type="submission" date="2019-02" db="EMBL/GenBank/DDBJ databases">
        <title>Deep-cultivation of Planctomycetes and their phenomic and genomic characterization uncovers novel biology.</title>
        <authorList>
            <person name="Wiegand S."/>
            <person name="Jogler M."/>
            <person name="Boedeker C."/>
            <person name="Pinto D."/>
            <person name="Vollmers J."/>
            <person name="Rivas-Marin E."/>
            <person name="Kohn T."/>
            <person name="Peeters S.H."/>
            <person name="Heuer A."/>
            <person name="Rast P."/>
            <person name="Oberbeckmann S."/>
            <person name="Bunk B."/>
            <person name="Jeske O."/>
            <person name="Meyerdierks A."/>
            <person name="Storesund J.E."/>
            <person name="Kallscheuer N."/>
            <person name="Luecker S."/>
            <person name="Lage O.M."/>
            <person name="Pohl T."/>
            <person name="Merkel B.J."/>
            <person name="Hornburger P."/>
            <person name="Mueller R.-W."/>
            <person name="Bruemmer F."/>
            <person name="Labrenz M."/>
            <person name="Spormann A.M."/>
            <person name="Op den Camp H."/>
            <person name="Overmann J."/>
            <person name="Amann R."/>
            <person name="Jetten M.S.M."/>
            <person name="Mascher T."/>
            <person name="Medema M.H."/>
            <person name="Devos D.P."/>
            <person name="Kaster A.-K."/>
            <person name="Ovreas L."/>
            <person name="Rohde M."/>
            <person name="Galperin M.Y."/>
            <person name="Jogler C."/>
        </authorList>
    </citation>
    <scope>NUCLEOTIDE SEQUENCE [LARGE SCALE GENOMIC DNA]</scope>
    <source>
        <strain evidence="11 12">Spa11</strain>
    </source>
</reference>
<keyword evidence="10" id="KW-1003">Cell membrane</keyword>
<evidence type="ECO:0000256" key="5">
    <source>
        <dbReference type="ARBA" id="ARBA00022781"/>
    </source>
</evidence>
<comment type="function">
    <text evidence="1 10">Produces ATP from ADP in the presence of a proton gradient across the membrane. The gamma chain is believed to be important in regulating ATPase activity and the flow of protons through the CF(0) complex.</text>
</comment>
<evidence type="ECO:0000256" key="9">
    <source>
        <dbReference type="ARBA" id="ARBA00023310"/>
    </source>
</evidence>
<dbReference type="PRINTS" id="PR00126">
    <property type="entry name" value="ATPASEGAMMA"/>
</dbReference>
<dbReference type="Gene3D" id="1.10.287.80">
    <property type="entry name" value="ATP synthase, gamma subunit, helix hairpin domain"/>
    <property type="match status" value="1"/>
</dbReference>
<dbReference type="GO" id="GO:0005886">
    <property type="term" value="C:plasma membrane"/>
    <property type="evidence" value="ECO:0007669"/>
    <property type="project" value="UniProtKB-SubCell"/>
</dbReference>
<keyword evidence="6 10" id="KW-0406">Ion transport</keyword>
<evidence type="ECO:0000256" key="8">
    <source>
        <dbReference type="ARBA" id="ARBA00023196"/>
    </source>
</evidence>
<gene>
    <name evidence="10 11" type="primary">atpG</name>
    <name evidence="11" type="ORF">Spa11_17410</name>
</gene>
<evidence type="ECO:0000256" key="10">
    <source>
        <dbReference type="HAMAP-Rule" id="MF_00815"/>
    </source>
</evidence>
<dbReference type="GO" id="GO:0046933">
    <property type="term" value="F:proton-transporting ATP synthase activity, rotational mechanism"/>
    <property type="evidence" value="ECO:0007669"/>
    <property type="project" value="UniProtKB-UniRule"/>
</dbReference>
<dbReference type="NCBIfam" id="TIGR01146">
    <property type="entry name" value="ATPsyn_F1gamma"/>
    <property type="match status" value="1"/>
</dbReference>
<dbReference type="Gene3D" id="3.40.1380.10">
    <property type="match status" value="1"/>
</dbReference>
<accession>A0A518K6W6</accession>
<dbReference type="Pfam" id="PF00231">
    <property type="entry name" value="ATP-synt"/>
    <property type="match status" value="1"/>
</dbReference>
<protein>
    <recommendedName>
        <fullName evidence="10">ATP synthase gamma chain</fullName>
    </recommendedName>
    <alternativeName>
        <fullName evidence="10">ATP synthase F1 sector gamma subunit</fullName>
    </alternativeName>
    <alternativeName>
        <fullName evidence="10">F-ATPase gamma subunit</fullName>
    </alternativeName>
</protein>
<dbReference type="RefSeq" id="WP_145110709.1">
    <property type="nucleotide sequence ID" value="NZ_CP036349.1"/>
</dbReference>
<comment type="subcellular location">
    <subcellularLocation>
        <location evidence="10">Cell membrane</location>
        <topology evidence="10">Peripheral membrane protein</topology>
    </subcellularLocation>
    <subcellularLocation>
        <location evidence="2">Membrane</location>
        <topology evidence="2">Peripheral membrane protein</topology>
    </subcellularLocation>
</comment>
<dbReference type="AlphaFoldDB" id="A0A518K6W6"/>
<keyword evidence="4 10" id="KW-0813">Transport</keyword>
<keyword evidence="9 10" id="KW-0066">ATP synthesis</keyword>
<keyword evidence="12" id="KW-1185">Reference proteome</keyword>
<evidence type="ECO:0000256" key="7">
    <source>
        <dbReference type="ARBA" id="ARBA00023136"/>
    </source>
</evidence>
<keyword evidence="7 10" id="KW-0472">Membrane</keyword>
<evidence type="ECO:0000256" key="3">
    <source>
        <dbReference type="ARBA" id="ARBA00007681"/>
    </source>
</evidence>
<evidence type="ECO:0000256" key="4">
    <source>
        <dbReference type="ARBA" id="ARBA00022448"/>
    </source>
</evidence>
<dbReference type="SUPFAM" id="SSF52943">
    <property type="entry name" value="ATP synthase (F1-ATPase), gamma subunit"/>
    <property type="match status" value="1"/>
</dbReference>
<dbReference type="PANTHER" id="PTHR11693">
    <property type="entry name" value="ATP SYNTHASE GAMMA CHAIN"/>
    <property type="match status" value="1"/>
</dbReference>
<dbReference type="InterPro" id="IPR000131">
    <property type="entry name" value="ATP_synth_F1_gsu"/>
</dbReference>
<comment type="similarity">
    <text evidence="3 10">Belongs to the ATPase gamma chain family.</text>
</comment>
<evidence type="ECO:0000256" key="6">
    <source>
        <dbReference type="ARBA" id="ARBA00023065"/>
    </source>
</evidence>
<dbReference type="CDD" id="cd12151">
    <property type="entry name" value="F1-ATPase_gamma"/>
    <property type="match status" value="1"/>
</dbReference>
<dbReference type="GO" id="GO:0042777">
    <property type="term" value="P:proton motive force-driven plasma membrane ATP synthesis"/>
    <property type="evidence" value="ECO:0007669"/>
    <property type="project" value="UniProtKB-UniRule"/>
</dbReference>
<organism evidence="11 12">
    <name type="scientific">Botrimarina mediterranea</name>
    <dbReference type="NCBI Taxonomy" id="2528022"/>
    <lineage>
        <taxon>Bacteria</taxon>
        <taxon>Pseudomonadati</taxon>
        <taxon>Planctomycetota</taxon>
        <taxon>Planctomycetia</taxon>
        <taxon>Pirellulales</taxon>
        <taxon>Lacipirellulaceae</taxon>
        <taxon>Botrimarina</taxon>
    </lineage>
</organism>
<dbReference type="PANTHER" id="PTHR11693:SF22">
    <property type="entry name" value="ATP SYNTHASE SUBUNIT GAMMA, MITOCHONDRIAL"/>
    <property type="match status" value="1"/>
</dbReference>
<name>A0A518K6W6_9BACT</name>
<sequence>MANPRQLDKRRKSVKNIRKITRTMELIATARFKKAMDRASAATAYTDRVTQLVSDLMKSGLTVSHPLLEKREKTQNATLLVLTANRGLCGGFNGNLIRAGLRQWDVLETVADNVTLEVSGKRGVGGMKYRGLTASQQFLHFEDKPRYDEVEVIAQRYLNAYAAGELDRLDVVYTRFINPAKQVVAVETLLPLGSLLGDAGESSSEASSEEAAAGSIYEFLPSPKSILEEVVPTSFKVKLFKCFLDSAVSEQIARRIAMKAATENADDLIKSLSMQYNRARQGRITNELMDLIGGVNAIS</sequence>
<dbReference type="EMBL" id="CP036349">
    <property type="protein sequence ID" value="QDV73543.1"/>
    <property type="molecule type" value="Genomic_DNA"/>
</dbReference>
<dbReference type="KEGG" id="bmei:Spa11_17410"/>
<dbReference type="InterPro" id="IPR035968">
    <property type="entry name" value="ATP_synth_F1_ATPase_gsu"/>
</dbReference>
<evidence type="ECO:0000313" key="11">
    <source>
        <dbReference type="EMBL" id="QDV73543.1"/>
    </source>
</evidence>
<evidence type="ECO:0000256" key="2">
    <source>
        <dbReference type="ARBA" id="ARBA00004170"/>
    </source>
</evidence>
<evidence type="ECO:0000313" key="12">
    <source>
        <dbReference type="Proteomes" id="UP000316426"/>
    </source>
</evidence>
<keyword evidence="5 10" id="KW-0375">Hydrogen ion transport</keyword>
<dbReference type="HAMAP" id="MF_00815">
    <property type="entry name" value="ATP_synth_gamma_bact"/>
    <property type="match status" value="1"/>
</dbReference>
<dbReference type="Proteomes" id="UP000316426">
    <property type="component" value="Chromosome"/>
</dbReference>
<comment type="subunit">
    <text evidence="10">F-type ATPases have 2 components, CF(1) - the catalytic core - and CF(0) - the membrane proton channel. CF(1) has five subunits: alpha(3), beta(3), gamma(1), delta(1), epsilon(1). CF(0) has three main subunits: a, b and c.</text>
</comment>
<dbReference type="GO" id="GO:0045259">
    <property type="term" value="C:proton-transporting ATP synthase complex"/>
    <property type="evidence" value="ECO:0007669"/>
    <property type="project" value="UniProtKB-KW"/>
</dbReference>
<dbReference type="GO" id="GO:0005524">
    <property type="term" value="F:ATP binding"/>
    <property type="evidence" value="ECO:0007669"/>
    <property type="project" value="UniProtKB-UniRule"/>
</dbReference>
<keyword evidence="8 10" id="KW-0139">CF(1)</keyword>
<proteinExistence type="inferred from homology"/>
<evidence type="ECO:0000256" key="1">
    <source>
        <dbReference type="ARBA" id="ARBA00003456"/>
    </source>
</evidence>